<evidence type="ECO:0000313" key="12">
    <source>
        <dbReference type="EMBL" id="CAB4991517.1"/>
    </source>
</evidence>
<dbReference type="PANTHER" id="PTHR12468">
    <property type="entry name" value="GPI MANNOSYLTRANSFERASE 2"/>
    <property type="match status" value="1"/>
</dbReference>
<dbReference type="AlphaFoldDB" id="A0A6J6R899"/>
<keyword evidence="3" id="KW-0337">GPI-anchor biosynthesis</keyword>
<keyword evidence="5" id="KW-0808">Transferase</keyword>
<dbReference type="GO" id="GO:0005789">
    <property type="term" value="C:endoplasmic reticulum membrane"/>
    <property type="evidence" value="ECO:0007669"/>
    <property type="project" value="UniProtKB-SubCell"/>
</dbReference>
<gene>
    <name evidence="11" type="ORF">UFOPK2683_00547</name>
    <name evidence="12" type="ORF">UFOPK3897_01753</name>
</gene>
<evidence type="ECO:0000313" key="11">
    <source>
        <dbReference type="EMBL" id="CAB4720047.1"/>
    </source>
</evidence>
<evidence type="ECO:0000256" key="7">
    <source>
        <dbReference type="ARBA" id="ARBA00022824"/>
    </source>
</evidence>
<evidence type="ECO:0000256" key="5">
    <source>
        <dbReference type="ARBA" id="ARBA00022679"/>
    </source>
</evidence>
<feature type="transmembrane region" description="Helical" evidence="10">
    <location>
        <begin position="20"/>
        <end position="41"/>
    </location>
</feature>
<evidence type="ECO:0000256" key="2">
    <source>
        <dbReference type="ARBA" id="ARBA00004687"/>
    </source>
</evidence>
<keyword evidence="4" id="KW-0328">Glycosyltransferase</keyword>
<dbReference type="GO" id="GO:0006506">
    <property type="term" value="P:GPI anchor biosynthetic process"/>
    <property type="evidence" value="ECO:0007669"/>
    <property type="project" value="UniProtKB-UniPathway"/>
</dbReference>
<dbReference type="EMBL" id="CAFBOF010000085">
    <property type="protein sequence ID" value="CAB4991517.1"/>
    <property type="molecule type" value="Genomic_DNA"/>
</dbReference>
<keyword evidence="6 10" id="KW-0812">Transmembrane</keyword>
<comment type="pathway">
    <text evidence="2">Glycolipid biosynthesis; glycosylphosphatidylinositol-anchor biosynthesis.</text>
</comment>
<sequence length="385" mass="41593">MSVKSIVKKVSSSEFITRDLRVAIGPWIFSRVVVGLALLVARTVSSGVDGIGDSRAAHEGLFVYDGSLYRGIAEVGYEHLPRELLRFFPLYPLSGRALGWAFFGHIDLALLVIANGGALIAGALLFRLVLRETSDERLATRSVWFLAIFPASLVLVLAYAESILLVAAIGMFLALRSKRWWLAAALGLAAGATRPVGLLLALPALIEATRDFSSVTNIKERIARAASVVAPVVGVGAYLVWVDRVFGGFFTAFDVQSKSNLRGSTTDPFTRVGQAIADTFGADIVQSSGRALRYLIWIALALILIGVVSRRLPSSYTAYGLVAIVLGMTSENSSSFERYTFTTFPLIIGLAYLTETQRVRGLFSIISIMGLFSLSLAVFLGQYVP</sequence>
<evidence type="ECO:0000256" key="8">
    <source>
        <dbReference type="ARBA" id="ARBA00022989"/>
    </source>
</evidence>
<dbReference type="GO" id="GO:0031501">
    <property type="term" value="C:mannosyltransferase complex"/>
    <property type="evidence" value="ECO:0007669"/>
    <property type="project" value="TreeGrafter"/>
</dbReference>
<organism evidence="11">
    <name type="scientific">freshwater metagenome</name>
    <dbReference type="NCBI Taxonomy" id="449393"/>
    <lineage>
        <taxon>unclassified sequences</taxon>
        <taxon>metagenomes</taxon>
        <taxon>ecological metagenomes</taxon>
    </lineage>
</organism>
<keyword evidence="8 10" id="KW-1133">Transmembrane helix</keyword>
<evidence type="ECO:0000256" key="3">
    <source>
        <dbReference type="ARBA" id="ARBA00022502"/>
    </source>
</evidence>
<dbReference type="UniPathway" id="UPA00196"/>
<feature type="transmembrane region" description="Helical" evidence="10">
    <location>
        <begin position="180"/>
        <end position="202"/>
    </location>
</feature>
<accession>A0A6J6R899</accession>
<reference evidence="11" key="1">
    <citation type="submission" date="2020-05" db="EMBL/GenBank/DDBJ databases">
        <authorList>
            <person name="Chiriac C."/>
            <person name="Salcher M."/>
            <person name="Ghai R."/>
            <person name="Kavagutti S V."/>
        </authorList>
    </citation>
    <scope>NUCLEOTIDE SEQUENCE</scope>
</reference>
<comment type="subcellular location">
    <subcellularLocation>
        <location evidence="1">Endoplasmic reticulum membrane</location>
        <topology evidence="1">Multi-pass membrane protein</topology>
    </subcellularLocation>
</comment>
<proteinExistence type="predicted"/>
<feature type="transmembrane region" description="Helical" evidence="10">
    <location>
        <begin position="362"/>
        <end position="384"/>
    </location>
</feature>
<protein>
    <submittedName>
        <fullName evidence="11">Unannotated protein</fullName>
    </submittedName>
</protein>
<feature type="transmembrane region" description="Helical" evidence="10">
    <location>
        <begin position="108"/>
        <end position="130"/>
    </location>
</feature>
<evidence type="ECO:0000256" key="9">
    <source>
        <dbReference type="ARBA" id="ARBA00023136"/>
    </source>
</evidence>
<evidence type="ECO:0000256" key="6">
    <source>
        <dbReference type="ARBA" id="ARBA00022692"/>
    </source>
</evidence>
<dbReference type="EMBL" id="CAEZYK010000021">
    <property type="protein sequence ID" value="CAB4720047.1"/>
    <property type="molecule type" value="Genomic_DNA"/>
</dbReference>
<feature type="transmembrane region" description="Helical" evidence="10">
    <location>
        <begin position="222"/>
        <end position="241"/>
    </location>
</feature>
<evidence type="ECO:0000256" key="4">
    <source>
        <dbReference type="ARBA" id="ARBA00022676"/>
    </source>
</evidence>
<evidence type="ECO:0000256" key="10">
    <source>
        <dbReference type="SAM" id="Phobius"/>
    </source>
</evidence>
<evidence type="ECO:0000256" key="1">
    <source>
        <dbReference type="ARBA" id="ARBA00004477"/>
    </source>
</evidence>
<keyword evidence="7" id="KW-0256">Endoplasmic reticulum</keyword>
<feature type="transmembrane region" description="Helical" evidence="10">
    <location>
        <begin position="291"/>
        <end position="309"/>
    </location>
</feature>
<dbReference type="InterPro" id="IPR007315">
    <property type="entry name" value="PIG-V/Gpi18"/>
</dbReference>
<dbReference type="GO" id="GO:0000009">
    <property type="term" value="F:alpha-1,6-mannosyltransferase activity"/>
    <property type="evidence" value="ECO:0007669"/>
    <property type="project" value="InterPro"/>
</dbReference>
<keyword evidence="9 10" id="KW-0472">Membrane</keyword>
<dbReference type="GO" id="GO:0004376">
    <property type="term" value="F:GPI mannosyltransferase activity"/>
    <property type="evidence" value="ECO:0007669"/>
    <property type="project" value="InterPro"/>
</dbReference>
<name>A0A6J6R899_9ZZZZ</name>
<dbReference type="PANTHER" id="PTHR12468:SF2">
    <property type="entry name" value="GPI MANNOSYLTRANSFERASE 2"/>
    <property type="match status" value="1"/>
</dbReference>
<feature type="transmembrane region" description="Helical" evidence="10">
    <location>
        <begin position="142"/>
        <end position="174"/>
    </location>
</feature>